<dbReference type="EMBL" id="CDMZ01000463">
    <property type="protein sequence ID" value="CEM14865.1"/>
    <property type="molecule type" value="Genomic_DNA"/>
</dbReference>
<name>A0A0G4FLI2_9ALVE</name>
<reference evidence="1" key="1">
    <citation type="submission" date="2014-11" db="EMBL/GenBank/DDBJ databases">
        <authorList>
            <person name="Otto D Thomas"/>
            <person name="Naeem Raeece"/>
        </authorList>
    </citation>
    <scope>NUCLEOTIDE SEQUENCE</scope>
</reference>
<dbReference type="InterPro" id="IPR009097">
    <property type="entry name" value="Cyclic_Pdiesterase"/>
</dbReference>
<sequence>MVDEKVPLCVWFTAPPDLFSEVIDAGAKELNTSPFLAHVTAIGRVPHVSNSELLRTVEAVAALSAPFELETGDAVAGEQFFQCVYAGVSPGGGGDAAEAVHLELVKRLYVDKKEEYKGPNESYMPHLSLVYGDLAMEMKRAWAEKLNSVSSSDECPLRVKGRRWKVKTLDVVTADLSDVSSWKLVASFPLLGSQGGG</sequence>
<dbReference type="Gene3D" id="3.90.1140.10">
    <property type="entry name" value="Cyclic phosphodiesterase"/>
    <property type="match status" value="1"/>
</dbReference>
<dbReference type="InterPro" id="IPR012386">
    <property type="entry name" value="Cyclic-nucl_3Pdiesterase"/>
</dbReference>
<dbReference type="GO" id="GO:0009187">
    <property type="term" value="P:cyclic nucleotide metabolic process"/>
    <property type="evidence" value="ECO:0007669"/>
    <property type="project" value="TreeGrafter"/>
</dbReference>
<organism evidence="1">
    <name type="scientific">Chromera velia CCMP2878</name>
    <dbReference type="NCBI Taxonomy" id="1169474"/>
    <lineage>
        <taxon>Eukaryota</taxon>
        <taxon>Sar</taxon>
        <taxon>Alveolata</taxon>
        <taxon>Colpodellida</taxon>
        <taxon>Chromeraceae</taxon>
        <taxon>Chromera</taxon>
    </lineage>
</organism>
<accession>A0A0G4FLI2</accession>
<dbReference type="GO" id="GO:0004113">
    <property type="term" value="F:2',3'-cyclic-nucleotide 3'-phosphodiesterase activity"/>
    <property type="evidence" value="ECO:0007669"/>
    <property type="project" value="TreeGrafter"/>
</dbReference>
<dbReference type="Pfam" id="PF07823">
    <property type="entry name" value="CPDase"/>
    <property type="match status" value="1"/>
</dbReference>
<dbReference type="VEuPathDB" id="CryptoDB:Cvel_3503"/>
<dbReference type="SUPFAM" id="SSF55144">
    <property type="entry name" value="LigT-like"/>
    <property type="match status" value="1"/>
</dbReference>
<dbReference type="PANTHER" id="PTHR28141">
    <property type="entry name" value="2',3'-CYCLIC-NUCLEOTIDE 3'-PHOSPHODIESTERASE"/>
    <property type="match status" value="1"/>
</dbReference>
<dbReference type="AlphaFoldDB" id="A0A0G4FLI2"/>
<protein>
    <submittedName>
        <fullName evidence="1">Uncharacterized protein</fullName>
    </submittedName>
</protein>
<dbReference type="PANTHER" id="PTHR28141:SF1">
    <property type="entry name" value="2',3'-CYCLIC-NUCLEOTIDE 3'-PHOSPHODIESTERASE"/>
    <property type="match status" value="1"/>
</dbReference>
<proteinExistence type="predicted"/>
<evidence type="ECO:0000313" key="1">
    <source>
        <dbReference type="EMBL" id="CEM14865.1"/>
    </source>
</evidence>
<gene>
    <name evidence="1" type="ORF">Cvel_3503</name>
</gene>
<dbReference type="PhylomeDB" id="A0A0G4FLI2"/>